<dbReference type="InterPro" id="IPR055170">
    <property type="entry name" value="GFO_IDH_MocA-like_dom"/>
</dbReference>
<dbReference type="SUPFAM" id="SSF51735">
    <property type="entry name" value="NAD(P)-binding Rossmann-fold domains"/>
    <property type="match status" value="1"/>
</dbReference>
<evidence type="ECO:0000313" key="4">
    <source>
        <dbReference type="EMBL" id="KEI43680.1"/>
    </source>
</evidence>
<dbReference type="STRING" id="28042.GU90_15255"/>
<dbReference type="GO" id="GO:0000166">
    <property type="term" value="F:nucleotide binding"/>
    <property type="evidence" value="ECO:0007669"/>
    <property type="project" value="InterPro"/>
</dbReference>
<dbReference type="OrthoDB" id="3815872at2"/>
<organism evidence="4 5">
    <name type="scientific">Saccharopolyspora rectivirgula</name>
    <dbReference type="NCBI Taxonomy" id="28042"/>
    <lineage>
        <taxon>Bacteria</taxon>
        <taxon>Bacillati</taxon>
        <taxon>Actinomycetota</taxon>
        <taxon>Actinomycetes</taxon>
        <taxon>Pseudonocardiales</taxon>
        <taxon>Pseudonocardiaceae</taxon>
        <taxon>Saccharopolyspora</taxon>
    </lineage>
</organism>
<evidence type="ECO:0000259" key="3">
    <source>
        <dbReference type="Pfam" id="PF22725"/>
    </source>
</evidence>
<dbReference type="Pfam" id="PF22725">
    <property type="entry name" value="GFO_IDH_MocA_C3"/>
    <property type="match status" value="1"/>
</dbReference>
<sequence>MTELLRVGVVGAGSWAQRIHVPGLHAHGRIQLTAVWSRRPAAARALAEPYGAQVATDFDELLDSSDAVVFAVPPAVQAELAPQAAFAGKHLILEKPLASDVTGARRIVKAAEAANTAALMMLTRRYAPEVREWLAKLHSSTGWQGGSGRWLASGLLPGEHPGSQWRHEEGAMLDAGPHAIDLLDAALGEIVNVRYAHRNSHDLWQVVFDHISGASSMLTLSLRMPIQPAVVDFAVYGENGYVQLPNGRTFAHHCYARMLDEFLFMIRTGRHWHPCDVRRGLHLQEVLAEVHSAAFVH</sequence>
<dbReference type="eggNOG" id="COG0673">
    <property type="taxonomic scope" value="Bacteria"/>
</dbReference>
<reference evidence="4 5" key="1">
    <citation type="submission" date="2014-06" db="EMBL/GenBank/DDBJ databases">
        <title>Saccharopolyspora rectivirgula DSM-43113 Genome sequencing.</title>
        <authorList>
            <person name="Barrera C."/>
            <person name="Millon L."/>
            <person name="Rognon B."/>
            <person name="Zaugg C."/>
            <person name="Monod M."/>
        </authorList>
    </citation>
    <scope>NUCLEOTIDE SEQUENCE [LARGE SCALE GENOMIC DNA]</scope>
    <source>
        <strain evidence="4 5">DSM 43113</strain>
    </source>
</reference>
<dbReference type="Pfam" id="PF01408">
    <property type="entry name" value="GFO_IDH_MocA"/>
    <property type="match status" value="1"/>
</dbReference>
<dbReference type="Proteomes" id="UP000031419">
    <property type="component" value="Unassembled WGS sequence"/>
</dbReference>
<dbReference type="AlphaFoldDB" id="A0A073AWB3"/>
<dbReference type="InterPro" id="IPR036291">
    <property type="entry name" value="NAD(P)-bd_dom_sf"/>
</dbReference>
<evidence type="ECO:0000313" key="5">
    <source>
        <dbReference type="Proteomes" id="UP000031419"/>
    </source>
</evidence>
<feature type="domain" description="GFO/IDH/MocA-like oxidoreductase" evidence="3">
    <location>
        <begin position="163"/>
        <end position="242"/>
    </location>
</feature>
<dbReference type="GO" id="GO:0016491">
    <property type="term" value="F:oxidoreductase activity"/>
    <property type="evidence" value="ECO:0007669"/>
    <property type="project" value="UniProtKB-KW"/>
</dbReference>
<accession>A0A073AWB3</accession>
<dbReference type="PANTHER" id="PTHR43818">
    <property type="entry name" value="BCDNA.GH03377"/>
    <property type="match status" value="1"/>
</dbReference>
<dbReference type="EMBL" id="JNVU01000037">
    <property type="protein sequence ID" value="KEI43680.1"/>
    <property type="molecule type" value="Genomic_DNA"/>
</dbReference>
<proteinExistence type="predicted"/>
<dbReference type="PANTHER" id="PTHR43818:SF11">
    <property type="entry name" value="BCDNA.GH03377"/>
    <property type="match status" value="1"/>
</dbReference>
<dbReference type="InterPro" id="IPR000683">
    <property type="entry name" value="Gfo/Idh/MocA-like_OxRdtase_N"/>
</dbReference>
<evidence type="ECO:0000256" key="1">
    <source>
        <dbReference type="ARBA" id="ARBA00023002"/>
    </source>
</evidence>
<dbReference type="Gene3D" id="3.40.50.720">
    <property type="entry name" value="NAD(P)-binding Rossmann-like Domain"/>
    <property type="match status" value="1"/>
</dbReference>
<name>A0A073AWB3_9PSEU</name>
<gene>
    <name evidence="4" type="ORF">GU90_15255</name>
</gene>
<feature type="domain" description="Gfo/Idh/MocA-like oxidoreductase N-terminal" evidence="2">
    <location>
        <begin position="5"/>
        <end position="116"/>
    </location>
</feature>
<dbReference type="SUPFAM" id="SSF55347">
    <property type="entry name" value="Glyceraldehyde-3-phosphate dehydrogenase-like, C-terminal domain"/>
    <property type="match status" value="1"/>
</dbReference>
<protein>
    <submittedName>
        <fullName evidence="4">Dehydrogenase</fullName>
    </submittedName>
</protein>
<evidence type="ECO:0000259" key="2">
    <source>
        <dbReference type="Pfam" id="PF01408"/>
    </source>
</evidence>
<keyword evidence="5" id="KW-1185">Reference proteome</keyword>
<dbReference type="RefSeq" id="WP_029719754.1">
    <property type="nucleotide sequence ID" value="NZ_JAJUIW010000061.1"/>
</dbReference>
<dbReference type="Gene3D" id="3.30.360.10">
    <property type="entry name" value="Dihydrodipicolinate Reductase, domain 2"/>
    <property type="match status" value="1"/>
</dbReference>
<dbReference type="InterPro" id="IPR050463">
    <property type="entry name" value="Gfo/Idh/MocA_oxidrdct_glycsds"/>
</dbReference>
<keyword evidence="1" id="KW-0560">Oxidoreductase</keyword>
<comment type="caution">
    <text evidence="4">The sequence shown here is derived from an EMBL/GenBank/DDBJ whole genome shotgun (WGS) entry which is preliminary data.</text>
</comment>